<feature type="non-terminal residue" evidence="1">
    <location>
        <position position="1"/>
    </location>
</feature>
<name>A0ACA9S1T9_9GLOM</name>
<gene>
    <name evidence="1" type="ORF">RPERSI_LOCUS25331</name>
</gene>
<comment type="caution">
    <text evidence="1">The sequence shown here is derived from an EMBL/GenBank/DDBJ whole genome shotgun (WGS) entry which is preliminary data.</text>
</comment>
<feature type="non-terminal residue" evidence="1">
    <location>
        <position position="124"/>
    </location>
</feature>
<proteinExistence type="predicted"/>
<reference evidence="1" key="1">
    <citation type="submission" date="2021-06" db="EMBL/GenBank/DDBJ databases">
        <authorList>
            <person name="Kallberg Y."/>
            <person name="Tangrot J."/>
            <person name="Rosling A."/>
        </authorList>
    </citation>
    <scope>NUCLEOTIDE SEQUENCE</scope>
    <source>
        <strain evidence="1">MA461A</strain>
    </source>
</reference>
<dbReference type="EMBL" id="CAJVQC010083451">
    <property type="protein sequence ID" value="CAG8820309.1"/>
    <property type="molecule type" value="Genomic_DNA"/>
</dbReference>
<evidence type="ECO:0000313" key="1">
    <source>
        <dbReference type="EMBL" id="CAG8820309.1"/>
    </source>
</evidence>
<evidence type="ECO:0000313" key="2">
    <source>
        <dbReference type="Proteomes" id="UP000789920"/>
    </source>
</evidence>
<sequence length="124" mass="14229">TQAQTLKRYLRKDYSTKLTINPLGQAVHNPCISHCLQHAFGNCNLVHPEICEDCEKLFTFFDEIKTNTPLEIHELLNEYQTKLLTHTIKRCVKMGHDIESGEEIQEAIKDLAGTHVANIMPNRE</sequence>
<accession>A0ACA9S1T9</accession>
<keyword evidence="2" id="KW-1185">Reference proteome</keyword>
<protein>
    <submittedName>
        <fullName evidence="1">1432_t:CDS:1</fullName>
    </submittedName>
</protein>
<organism evidence="1 2">
    <name type="scientific">Racocetra persica</name>
    <dbReference type="NCBI Taxonomy" id="160502"/>
    <lineage>
        <taxon>Eukaryota</taxon>
        <taxon>Fungi</taxon>
        <taxon>Fungi incertae sedis</taxon>
        <taxon>Mucoromycota</taxon>
        <taxon>Glomeromycotina</taxon>
        <taxon>Glomeromycetes</taxon>
        <taxon>Diversisporales</taxon>
        <taxon>Gigasporaceae</taxon>
        <taxon>Racocetra</taxon>
    </lineage>
</organism>
<dbReference type="Proteomes" id="UP000789920">
    <property type="component" value="Unassembled WGS sequence"/>
</dbReference>